<evidence type="ECO:0000313" key="1">
    <source>
        <dbReference type="EMBL" id="KAF4341649.1"/>
    </source>
</evidence>
<accession>A0A9P5AN48</accession>
<gene>
    <name evidence="1" type="ORF">FBEOM_4386</name>
</gene>
<dbReference type="AlphaFoldDB" id="A0A9P5AN48"/>
<sequence>MQRLHLLWKSKATKTTEQGGPEFYGTRAYRPLAITPDHNPLEPRELPLRPEGKTFSHLDYDLVRPFETHVKSICGNFVRVVHRKIYLVHETAREFLLEHKSPADEQIGRSLSTKKSEDPFTACYYSFFGPQPSLNRNGRLKQDPGPWQHSFSLEICDAILLHICTPFLYMMGKKCSNALLGYPSDSSRSFLKYAGRFWPDHLRNIRDRIAPQHIAYYANLCHPNFPGFRSWTAALHGQGQASQLALGRSADELQDHYVRMLGIGHPSCSSADFDISDEDSDSDRGKEFSRKDHGRKYKEWYAKKHKFQQQTIGLSSNPGSLSNHYFPVVADENGFVSLDFPEGNLSRPK</sequence>
<evidence type="ECO:0000313" key="2">
    <source>
        <dbReference type="Proteomes" id="UP000730481"/>
    </source>
</evidence>
<reference evidence="1" key="2">
    <citation type="submission" date="2020-02" db="EMBL/GenBank/DDBJ databases">
        <title>Identification and distribution of gene clusters putatively required for synthesis of sphingolipid metabolism inhibitors in phylogenetically diverse species of the filamentous fungus Fusarium.</title>
        <authorList>
            <person name="Kim H.-S."/>
            <person name="Busman M."/>
            <person name="Brown D.W."/>
            <person name="Divon H."/>
            <person name="Uhlig S."/>
            <person name="Proctor R.H."/>
        </authorList>
    </citation>
    <scope>NUCLEOTIDE SEQUENCE</scope>
    <source>
        <strain evidence="1">NRRL 25174</strain>
    </source>
</reference>
<organism evidence="1 2">
    <name type="scientific">Fusarium beomiforme</name>
    <dbReference type="NCBI Taxonomy" id="44412"/>
    <lineage>
        <taxon>Eukaryota</taxon>
        <taxon>Fungi</taxon>
        <taxon>Dikarya</taxon>
        <taxon>Ascomycota</taxon>
        <taxon>Pezizomycotina</taxon>
        <taxon>Sordariomycetes</taxon>
        <taxon>Hypocreomycetidae</taxon>
        <taxon>Hypocreales</taxon>
        <taxon>Nectriaceae</taxon>
        <taxon>Fusarium</taxon>
        <taxon>Fusarium burgessii species complex</taxon>
    </lineage>
</organism>
<protein>
    <submittedName>
        <fullName evidence="1">Ankyrin repeat</fullName>
    </submittedName>
</protein>
<proteinExistence type="predicted"/>
<keyword evidence="2" id="KW-1185">Reference proteome</keyword>
<dbReference type="OrthoDB" id="5086500at2759"/>
<name>A0A9P5AN48_9HYPO</name>
<comment type="caution">
    <text evidence="1">The sequence shown here is derived from an EMBL/GenBank/DDBJ whole genome shotgun (WGS) entry which is preliminary data.</text>
</comment>
<reference evidence="1" key="1">
    <citation type="journal article" date="2017" name="Mycologia">
        <title>Fusarium algeriense, sp. nov., a novel toxigenic crown rot pathogen of durum wheat from Algeria is nested in the Fusarium burgessii species complex.</title>
        <authorList>
            <person name="Laraba I."/>
            <person name="Keddad A."/>
            <person name="Boureghda H."/>
            <person name="Abdallah N."/>
            <person name="Vaughan M.M."/>
            <person name="Proctor R.H."/>
            <person name="Busman M."/>
            <person name="O'Donnell K."/>
        </authorList>
    </citation>
    <scope>NUCLEOTIDE SEQUENCE</scope>
    <source>
        <strain evidence="1">NRRL 25174</strain>
    </source>
</reference>
<dbReference type="Proteomes" id="UP000730481">
    <property type="component" value="Unassembled WGS sequence"/>
</dbReference>
<dbReference type="EMBL" id="PVQB02000183">
    <property type="protein sequence ID" value="KAF4341649.1"/>
    <property type="molecule type" value="Genomic_DNA"/>
</dbReference>